<dbReference type="AlphaFoldDB" id="D6Z6S0"/>
<reference evidence="3" key="1">
    <citation type="submission" date="2010-02" db="EMBL/GenBank/DDBJ databases">
        <title>Complete sequence of Desulfurivibrio alkaliphilus AHT2.</title>
        <authorList>
            <consortium name="US DOE Joint Genome Institute"/>
            <person name="Pitluck S."/>
            <person name="Chertkov O."/>
            <person name="Detter J.C."/>
            <person name="Han C."/>
            <person name="Tapia R."/>
            <person name="Larimer F."/>
            <person name="Land M."/>
            <person name="Hauser L."/>
            <person name="Kyrpides N."/>
            <person name="Mikhailova N."/>
            <person name="Sorokin D.Y."/>
            <person name="Muyzer G."/>
            <person name="Woyke T."/>
        </authorList>
    </citation>
    <scope>NUCLEOTIDE SEQUENCE [LARGE SCALE GENOMIC DNA]</scope>
    <source>
        <strain evidence="3">DSM 19089 / UNIQEM U267 / AHT2</strain>
    </source>
</reference>
<dbReference type="Proteomes" id="UP000001508">
    <property type="component" value="Chromosome"/>
</dbReference>
<dbReference type="eggNOG" id="COG0463">
    <property type="taxonomic scope" value="Bacteria"/>
</dbReference>
<sequence length="282" mass="30812">MSLNLRYSCVIPTRDRGDMVQEAVASVLAQTLPAAEIIVVDDGSRDHTAATLRALYPGLHLLQLDGRGPGAARNAGVAAASTEIILFLDSDDLWLPDHAQRLLAALAGRYAVAYGPTRNLNLVDGGEFAIPAPGEAKTGDCFEALLRWCFLVPSAVAVQRRAFTDCGGFGMEFPGEDWAFFLKLAARHHFAYTGDPPVTLRRLHAGSLCRLAAPEQLAAALNRLAGLFAAGQDHHQLTALRRRQVRQRFAELAAWTESRSRQAQWSTIEAWQQDLRNNGMLD</sequence>
<keyword evidence="2" id="KW-0808">Transferase</keyword>
<gene>
    <name evidence="2" type="ordered locus">DaAHT2_0318</name>
</gene>
<dbReference type="PANTHER" id="PTHR43685">
    <property type="entry name" value="GLYCOSYLTRANSFERASE"/>
    <property type="match status" value="1"/>
</dbReference>
<feature type="domain" description="Glycosyltransferase 2-like" evidence="1">
    <location>
        <begin position="8"/>
        <end position="117"/>
    </location>
</feature>
<dbReference type="KEGG" id="dak:DaAHT2_0318"/>
<dbReference type="InterPro" id="IPR050834">
    <property type="entry name" value="Glycosyltransf_2"/>
</dbReference>
<keyword evidence="3" id="KW-1185">Reference proteome</keyword>
<evidence type="ECO:0000313" key="2">
    <source>
        <dbReference type="EMBL" id="ADH85029.1"/>
    </source>
</evidence>
<evidence type="ECO:0000259" key="1">
    <source>
        <dbReference type="Pfam" id="PF00535"/>
    </source>
</evidence>
<dbReference type="EMBL" id="CP001940">
    <property type="protein sequence ID" value="ADH85029.1"/>
    <property type="molecule type" value="Genomic_DNA"/>
</dbReference>
<dbReference type="OrthoDB" id="9809116at2"/>
<name>D6Z6S0_DESAT</name>
<accession>D6Z6S0</accession>
<evidence type="ECO:0000313" key="3">
    <source>
        <dbReference type="Proteomes" id="UP000001508"/>
    </source>
</evidence>
<dbReference type="Pfam" id="PF00535">
    <property type="entry name" value="Glycos_transf_2"/>
    <property type="match status" value="1"/>
</dbReference>
<dbReference type="HOGENOM" id="CLU_025996_0_0_7"/>
<dbReference type="STRING" id="589865.DaAHT2_0318"/>
<dbReference type="InterPro" id="IPR029044">
    <property type="entry name" value="Nucleotide-diphossugar_trans"/>
</dbReference>
<dbReference type="GO" id="GO:0016740">
    <property type="term" value="F:transferase activity"/>
    <property type="evidence" value="ECO:0007669"/>
    <property type="project" value="UniProtKB-KW"/>
</dbReference>
<protein>
    <submittedName>
        <fullName evidence="2">Glycosyl transferase family 2</fullName>
    </submittedName>
</protein>
<dbReference type="CDD" id="cd00761">
    <property type="entry name" value="Glyco_tranf_GTA_type"/>
    <property type="match status" value="1"/>
</dbReference>
<dbReference type="CAZy" id="GT2">
    <property type="family name" value="Glycosyltransferase Family 2"/>
</dbReference>
<dbReference type="RefSeq" id="WP_013162560.1">
    <property type="nucleotide sequence ID" value="NC_014216.1"/>
</dbReference>
<dbReference type="Gene3D" id="3.90.550.10">
    <property type="entry name" value="Spore Coat Polysaccharide Biosynthesis Protein SpsA, Chain A"/>
    <property type="match status" value="1"/>
</dbReference>
<dbReference type="SUPFAM" id="SSF53448">
    <property type="entry name" value="Nucleotide-diphospho-sugar transferases"/>
    <property type="match status" value="1"/>
</dbReference>
<dbReference type="PANTHER" id="PTHR43685:SF2">
    <property type="entry name" value="GLYCOSYLTRANSFERASE 2-LIKE DOMAIN-CONTAINING PROTEIN"/>
    <property type="match status" value="1"/>
</dbReference>
<dbReference type="InParanoid" id="D6Z6S0"/>
<dbReference type="InterPro" id="IPR001173">
    <property type="entry name" value="Glyco_trans_2-like"/>
</dbReference>
<proteinExistence type="predicted"/>
<organism evidence="2 3">
    <name type="scientific">Desulfurivibrio alkaliphilus (strain DSM 19089 / UNIQEM U267 / AHT2)</name>
    <dbReference type="NCBI Taxonomy" id="589865"/>
    <lineage>
        <taxon>Bacteria</taxon>
        <taxon>Pseudomonadati</taxon>
        <taxon>Thermodesulfobacteriota</taxon>
        <taxon>Desulfobulbia</taxon>
        <taxon>Desulfobulbales</taxon>
        <taxon>Desulfobulbaceae</taxon>
        <taxon>Desulfurivibrio</taxon>
    </lineage>
</organism>
<dbReference type="FunCoup" id="D6Z6S0">
    <property type="interactions" value="109"/>
</dbReference>